<organism evidence="2 3">
    <name type="scientific">Bifidobacterium animalis subsp. lactis CNCM I-2494</name>
    <dbReference type="NCBI Taxonomy" id="1042403"/>
    <lineage>
        <taxon>Bacteria</taxon>
        <taxon>Bacillati</taxon>
        <taxon>Actinomycetota</taxon>
        <taxon>Actinomycetes</taxon>
        <taxon>Bifidobacteriales</taxon>
        <taxon>Bifidobacteriaceae</taxon>
        <taxon>Bifidobacterium</taxon>
    </lineage>
</organism>
<dbReference type="Pfam" id="PF01966">
    <property type="entry name" value="HD"/>
    <property type="match status" value="1"/>
</dbReference>
<proteinExistence type="predicted"/>
<dbReference type="AlphaFoldDB" id="A0A806FHH3"/>
<dbReference type="CDD" id="cd00077">
    <property type="entry name" value="HDc"/>
    <property type="match status" value="1"/>
</dbReference>
<dbReference type="KEGG" id="bnm:BALAC2494_01217"/>
<keyword evidence="2" id="KW-0378">Hydrolase</keyword>
<sequence length="264" mass="29391">MGMSGIIPTFGQIDELHRKCAQSQAAYDLIHTHCQIIAQITRQLIHRQNALFMRRCTLPDDALERTGDYPTLAGERIADAIGSPEEDRFVVPPTDGVTGGMVPPRYIDVEKATIGALLHDIGTYAVLKNDGSNGEPLSFDGPRYVEHGLIGYELLLNEGYDESIAEFARNHTGCGLTREDVIDQHLPLPPADYVPVNLEQEVVMVADKYHSKSVPPKFLTASAYARKAARFGAENKQRWLELVRKYGEPDVPALAEHYHMRLVD</sequence>
<dbReference type="InterPro" id="IPR006674">
    <property type="entry name" value="HD_domain"/>
</dbReference>
<reference evidence="2 3" key="1">
    <citation type="journal article" date="2011" name="J. Bacteriol.">
        <title>Genome Sequence of the Probiotic Strain Bifidobacterium animalis subsp. lactis CNCM I-2494.</title>
        <authorList>
            <person name="Chervaux C."/>
            <person name="Grimaldi C."/>
            <person name="Bolotin A."/>
            <person name="Quinquis B."/>
            <person name="Legrain-Raspaud S."/>
            <person name="van Hylckama Vlieg J.E."/>
            <person name="Denariaz G."/>
            <person name="Smokvina T."/>
        </authorList>
    </citation>
    <scope>NUCLEOTIDE SEQUENCE [LARGE SCALE GENOMIC DNA]</scope>
    <source>
        <strain evidence="2 3">CNCM I-2494</strain>
    </source>
</reference>
<dbReference type="GO" id="GO:0016787">
    <property type="term" value="F:hydrolase activity"/>
    <property type="evidence" value="ECO:0007669"/>
    <property type="project" value="UniProtKB-KW"/>
</dbReference>
<feature type="domain" description="HD" evidence="1">
    <location>
        <begin position="106"/>
        <end position="210"/>
    </location>
</feature>
<name>A0A806FHH3_BIFAN</name>
<evidence type="ECO:0000259" key="1">
    <source>
        <dbReference type="Pfam" id="PF01966"/>
    </source>
</evidence>
<dbReference type="Gene3D" id="1.10.3210.10">
    <property type="entry name" value="Hypothetical protein af1432"/>
    <property type="match status" value="1"/>
</dbReference>
<evidence type="ECO:0000313" key="2">
    <source>
        <dbReference type="EMBL" id="AEK30997.1"/>
    </source>
</evidence>
<dbReference type="Proteomes" id="UP000008394">
    <property type="component" value="Chromosome"/>
</dbReference>
<dbReference type="SUPFAM" id="SSF109604">
    <property type="entry name" value="HD-domain/PDEase-like"/>
    <property type="match status" value="1"/>
</dbReference>
<accession>A0A806FHH3</accession>
<protein>
    <submittedName>
        <fullName evidence="2">Hydrolase (HAD superfamily)</fullName>
    </submittedName>
</protein>
<dbReference type="EMBL" id="CP002915">
    <property type="protein sequence ID" value="AEK30997.1"/>
    <property type="molecule type" value="Genomic_DNA"/>
</dbReference>
<evidence type="ECO:0000313" key="3">
    <source>
        <dbReference type="Proteomes" id="UP000008394"/>
    </source>
</evidence>
<dbReference type="InterPro" id="IPR003607">
    <property type="entry name" value="HD/PDEase_dom"/>
</dbReference>
<gene>
    <name evidence="2" type="ORF">BALAC2494_01217</name>
</gene>